<organism evidence="4 5">
    <name type="scientific">Prolemur simus</name>
    <name type="common">Greater bamboo lemur</name>
    <name type="synonym">Hapalemur simus</name>
    <dbReference type="NCBI Taxonomy" id="1328070"/>
    <lineage>
        <taxon>Eukaryota</taxon>
        <taxon>Metazoa</taxon>
        <taxon>Chordata</taxon>
        <taxon>Craniata</taxon>
        <taxon>Vertebrata</taxon>
        <taxon>Euteleostomi</taxon>
        <taxon>Mammalia</taxon>
        <taxon>Eutheria</taxon>
        <taxon>Euarchontoglires</taxon>
        <taxon>Primates</taxon>
        <taxon>Strepsirrhini</taxon>
        <taxon>Lemuriformes</taxon>
        <taxon>Lemuridae</taxon>
        <taxon>Prolemur</taxon>
    </lineage>
</organism>
<proteinExistence type="inferred from homology"/>
<evidence type="ECO:0000313" key="4">
    <source>
        <dbReference type="Ensembl" id="ENSPSMP00000005466.1"/>
    </source>
</evidence>
<comment type="similarity">
    <text evidence="1">Belongs to the protein phosphatase inhibitor 2 family.</text>
</comment>
<dbReference type="InterPro" id="IPR007062">
    <property type="entry name" value="PPI-2"/>
</dbReference>
<keyword evidence="2" id="KW-0650">Protein phosphatase inhibitor</keyword>
<evidence type="ECO:0000256" key="1">
    <source>
        <dbReference type="ARBA" id="ARBA00005472"/>
    </source>
</evidence>
<dbReference type="AlphaFoldDB" id="A0A8C9DFB9"/>
<feature type="compositionally biased region" description="Basic and acidic residues" evidence="3">
    <location>
        <begin position="97"/>
        <end position="115"/>
    </location>
</feature>
<dbReference type="Ensembl" id="ENSPSMT00000006517.1">
    <property type="protein sequence ID" value="ENSPSMP00000005466.1"/>
    <property type="gene ID" value="ENSPSMG00000004184.1"/>
</dbReference>
<evidence type="ECO:0000256" key="2">
    <source>
        <dbReference type="ARBA" id="ARBA00023272"/>
    </source>
</evidence>
<reference evidence="4" key="1">
    <citation type="submission" date="2025-08" db="UniProtKB">
        <authorList>
            <consortium name="Ensembl"/>
        </authorList>
    </citation>
    <scope>IDENTIFICATION</scope>
</reference>
<dbReference type="GO" id="GO:0004864">
    <property type="term" value="F:protein phosphatase inhibitor activity"/>
    <property type="evidence" value="ECO:0007669"/>
    <property type="project" value="UniProtKB-KW"/>
</dbReference>
<accession>A0A8C9DFB9</accession>
<evidence type="ECO:0000313" key="5">
    <source>
        <dbReference type="Proteomes" id="UP000694414"/>
    </source>
</evidence>
<reference evidence="4" key="2">
    <citation type="submission" date="2025-09" db="UniProtKB">
        <authorList>
            <consortium name="Ensembl"/>
        </authorList>
    </citation>
    <scope>IDENTIFICATION</scope>
</reference>
<dbReference type="Pfam" id="PF04979">
    <property type="entry name" value="IPP-2"/>
    <property type="match status" value="1"/>
</dbReference>
<feature type="compositionally biased region" description="Polar residues" evidence="3">
    <location>
        <begin position="1"/>
        <end position="10"/>
    </location>
</feature>
<feature type="region of interest" description="Disordered" evidence="3">
    <location>
        <begin position="1"/>
        <end position="127"/>
    </location>
</feature>
<sequence>MAPTPTLSHQPQRRPSREHERTSMVSTRASAEQPGSVDPELSKKSQKWDGMNILIDEPSTPYHGVRGDEEGAPSDSETAKARTPDVLAENCAAAEGWEPKHRVPEQESRGEDDSHLSPGELGNKATI</sequence>
<protein>
    <submittedName>
        <fullName evidence="4">Uncharacterized protein</fullName>
    </submittedName>
</protein>
<evidence type="ECO:0000256" key="3">
    <source>
        <dbReference type="SAM" id="MobiDB-lite"/>
    </source>
</evidence>
<name>A0A8C9DFB9_PROSS</name>
<dbReference type="GeneTree" id="ENSGT00390000004757"/>
<keyword evidence="5" id="KW-1185">Reference proteome</keyword>
<dbReference type="GO" id="GO:0009966">
    <property type="term" value="P:regulation of signal transduction"/>
    <property type="evidence" value="ECO:0007669"/>
    <property type="project" value="InterPro"/>
</dbReference>
<dbReference type="Proteomes" id="UP000694414">
    <property type="component" value="Unplaced"/>
</dbReference>